<dbReference type="PANTHER" id="PTHR45138:SF9">
    <property type="entry name" value="DIGUANYLATE CYCLASE DGCM-RELATED"/>
    <property type="match status" value="1"/>
</dbReference>
<dbReference type="PANTHER" id="PTHR45138">
    <property type="entry name" value="REGULATORY COMPONENTS OF SENSORY TRANSDUCTION SYSTEM"/>
    <property type="match status" value="1"/>
</dbReference>
<feature type="domain" description="GGDEF" evidence="4">
    <location>
        <begin position="175"/>
        <end position="308"/>
    </location>
</feature>
<dbReference type="Pfam" id="PF00990">
    <property type="entry name" value="GGDEF"/>
    <property type="match status" value="1"/>
</dbReference>
<dbReference type="PROSITE" id="PS50887">
    <property type="entry name" value="GGDEF"/>
    <property type="match status" value="1"/>
</dbReference>
<evidence type="ECO:0000313" key="5">
    <source>
        <dbReference type="EMBL" id="ROV61139.1"/>
    </source>
</evidence>
<sequence length="327" mass="37374">MVKNREEWLDFILNALPDHVFILDEEGNYIDSYGGQYYAANFNAKSYIGLKLDQVLSVSKAAELQTYIDQVIASKQTQVVRYSIKLQDHLLLSLEDLQNPELPEESWFEAIINYVEPSNHQQQVMWSVRNVTQTHLLEKKLKKLSETDELTGILNRRAFLLELEREFEKQQLQERHLVCLMIDIDHFKEINDMVGHLSGDEAIKHVAEICHKQIRSSDHIGRLGGEEFGVVLSNTNAIQAFDIAERIRSSIRSTACLVDDQEIFPTVSIGIAECTQEVGSVKALLINADKAMYYSKRMGRDQVTIYHDNLPDLKVHSAAKSQILRAC</sequence>
<dbReference type="GO" id="GO:0043709">
    <property type="term" value="P:cell adhesion involved in single-species biofilm formation"/>
    <property type="evidence" value="ECO:0007669"/>
    <property type="project" value="TreeGrafter"/>
</dbReference>
<dbReference type="InterPro" id="IPR050469">
    <property type="entry name" value="Diguanylate_Cyclase"/>
</dbReference>
<dbReference type="CDD" id="cd01949">
    <property type="entry name" value="GGDEF"/>
    <property type="match status" value="1"/>
</dbReference>
<dbReference type="NCBIfam" id="TIGR00254">
    <property type="entry name" value="GGDEF"/>
    <property type="match status" value="1"/>
</dbReference>
<dbReference type="SUPFAM" id="SSF55073">
    <property type="entry name" value="Nucleotide cyclase"/>
    <property type="match status" value="1"/>
</dbReference>
<dbReference type="Gene3D" id="3.30.450.20">
    <property type="entry name" value="PAS domain"/>
    <property type="match status" value="1"/>
</dbReference>
<dbReference type="Gene3D" id="3.30.70.270">
    <property type="match status" value="1"/>
</dbReference>
<dbReference type="InterPro" id="IPR029787">
    <property type="entry name" value="Nucleotide_cyclase"/>
</dbReference>
<dbReference type="SMART" id="SM00267">
    <property type="entry name" value="GGDEF"/>
    <property type="match status" value="1"/>
</dbReference>
<gene>
    <name evidence="5" type="ORF">EGH82_06600</name>
</gene>
<dbReference type="EC" id="2.7.7.65" evidence="2"/>
<dbReference type="GO" id="GO:1902201">
    <property type="term" value="P:negative regulation of bacterial-type flagellum-dependent cell motility"/>
    <property type="evidence" value="ECO:0007669"/>
    <property type="project" value="TreeGrafter"/>
</dbReference>
<dbReference type="InterPro" id="IPR000160">
    <property type="entry name" value="GGDEF_dom"/>
</dbReference>
<comment type="cofactor">
    <cofactor evidence="1">
        <name>Mg(2+)</name>
        <dbReference type="ChEBI" id="CHEBI:18420"/>
    </cofactor>
</comment>
<evidence type="ECO:0000256" key="2">
    <source>
        <dbReference type="ARBA" id="ARBA00012528"/>
    </source>
</evidence>
<dbReference type="InterPro" id="IPR035965">
    <property type="entry name" value="PAS-like_dom_sf"/>
</dbReference>
<evidence type="ECO:0000256" key="3">
    <source>
        <dbReference type="ARBA" id="ARBA00034247"/>
    </source>
</evidence>
<dbReference type="GO" id="GO:0005886">
    <property type="term" value="C:plasma membrane"/>
    <property type="evidence" value="ECO:0007669"/>
    <property type="project" value="TreeGrafter"/>
</dbReference>
<dbReference type="EMBL" id="RKIK01000012">
    <property type="protein sequence ID" value="ROV61139.1"/>
    <property type="molecule type" value="Genomic_DNA"/>
</dbReference>
<proteinExistence type="predicted"/>
<dbReference type="SUPFAM" id="SSF55785">
    <property type="entry name" value="PYP-like sensor domain (PAS domain)"/>
    <property type="match status" value="1"/>
</dbReference>
<name>A0A3N3E3J8_9VIBR</name>
<organism evidence="5 6">
    <name type="scientific">Vibrio ponticus</name>
    <dbReference type="NCBI Taxonomy" id="265668"/>
    <lineage>
        <taxon>Bacteria</taxon>
        <taxon>Pseudomonadati</taxon>
        <taxon>Pseudomonadota</taxon>
        <taxon>Gammaproteobacteria</taxon>
        <taxon>Vibrionales</taxon>
        <taxon>Vibrionaceae</taxon>
        <taxon>Vibrio</taxon>
    </lineage>
</organism>
<protein>
    <recommendedName>
        <fullName evidence="2">diguanylate cyclase</fullName>
        <ecNumber evidence="2">2.7.7.65</ecNumber>
    </recommendedName>
</protein>
<dbReference type="Proteomes" id="UP000278792">
    <property type="component" value="Unassembled WGS sequence"/>
</dbReference>
<dbReference type="FunFam" id="3.30.70.270:FF:000001">
    <property type="entry name" value="Diguanylate cyclase domain protein"/>
    <property type="match status" value="1"/>
</dbReference>
<accession>A0A3N3E3J8</accession>
<dbReference type="RefSeq" id="WP_123781285.1">
    <property type="nucleotide sequence ID" value="NZ_RKIK01000012.1"/>
</dbReference>
<evidence type="ECO:0000259" key="4">
    <source>
        <dbReference type="PROSITE" id="PS50887"/>
    </source>
</evidence>
<dbReference type="AlphaFoldDB" id="A0A3N3E3J8"/>
<evidence type="ECO:0000313" key="6">
    <source>
        <dbReference type="Proteomes" id="UP000278792"/>
    </source>
</evidence>
<evidence type="ECO:0000256" key="1">
    <source>
        <dbReference type="ARBA" id="ARBA00001946"/>
    </source>
</evidence>
<dbReference type="InterPro" id="IPR043128">
    <property type="entry name" value="Rev_trsase/Diguanyl_cyclase"/>
</dbReference>
<comment type="caution">
    <text evidence="5">The sequence shown here is derived from an EMBL/GenBank/DDBJ whole genome shotgun (WGS) entry which is preliminary data.</text>
</comment>
<reference evidence="5 6" key="1">
    <citation type="submission" date="2018-11" db="EMBL/GenBank/DDBJ databases">
        <title>Vibrio ponticus strain CAIM 1751 pathogenic for the snapper Lutjanus guttatus.</title>
        <authorList>
            <person name="Soto-Rodriguez S."/>
            <person name="Lozano-Olvera R."/>
            <person name="Gomez-Gil B."/>
        </authorList>
    </citation>
    <scope>NUCLEOTIDE SEQUENCE [LARGE SCALE GENOMIC DNA]</scope>
    <source>
        <strain evidence="5 6">CAIM 1751</strain>
    </source>
</reference>
<dbReference type="GO" id="GO:0052621">
    <property type="term" value="F:diguanylate cyclase activity"/>
    <property type="evidence" value="ECO:0007669"/>
    <property type="project" value="UniProtKB-EC"/>
</dbReference>
<comment type="catalytic activity">
    <reaction evidence="3">
        <text>2 GTP = 3',3'-c-di-GMP + 2 diphosphate</text>
        <dbReference type="Rhea" id="RHEA:24898"/>
        <dbReference type="ChEBI" id="CHEBI:33019"/>
        <dbReference type="ChEBI" id="CHEBI:37565"/>
        <dbReference type="ChEBI" id="CHEBI:58805"/>
        <dbReference type="EC" id="2.7.7.65"/>
    </reaction>
</comment>